<dbReference type="AlphaFoldDB" id="A0AAD1D3F0"/>
<dbReference type="KEGG" id="smic:SmB9_07410"/>
<evidence type="ECO:0000256" key="1">
    <source>
        <dbReference type="SAM" id="Phobius"/>
    </source>
</evidence>
<keyword evidence="1" id="KW-0472">Membrane</keyword>
<dbReference type="Proteomes" id="UP000275727">
    <property type="component" value="Chromosome"/>
</dbReference>
<feature type="transmembrane region" description="Helical" evidence="1">
    <location>
        <begin position="78"/>
        <end position="97"/>
    </location>
</feature>
<gene>
    <name evidence="3" type="ORF">DFR51_3719</name>
    <name evidence="2" type="ORF">SmB9_07410</name>
</gene>
<accession>A0AAD1D3F0</accession>
<evidence type="ECO:0000313" key="3">
    <source>
        <dbReference type="EMBL" id="RKS84380.1"/>
    </source>
</evidence>
<dbReference type="RefSeq" id="WP_126494501.1">
    <property type="nucleotide sequence ID" value="NZ_AP018711.1"/>
</dbReference>
<keyword evidence="1" id="KW-1133">Transmembrane helix</keyword>
<keyword evidence="5" id="KW-1185">Reference proteome</keyword>
<feature type="transmembrane region" description="Helical" evidence="1">
    <location>
        <begin position="44"/>
        <end position="66"/>
    </location>
</feature>
<keyword evidence="1" id="KW-0812">Transmembrane</keyword>
<dbReference type="EMBL" id="RBWX01000014">
    <property type="protein sequence ID" value="RKS84380.1"/>
    <property type="molecule type" value="Genomic_DNA"/>
</dbReference>
<name>A0AAD1D3F0_SPHMI</name>
<reference evidence="2 4" key="1">
    <citation type="submission" date="2018-06" db="EMBL/GenBank/DDBJ databases">
        <title>Complete Genome Sequence of the Microcystin-Degrading Bacterium Sphingosinicella microcystinivorans Strain B-9.</title>
        <authorList>
            <person name="Jin H."/>
            <person name="Nishizawa T."/>
            <person name="Guo Y."/>
            <person name="Nishizawa A."/>
            <person name="Park H."/>
            <person name="Kato H."/>
            <person name="Tsuji K."/>
            <person name="Harada K."/>
        </authorList>
    </citation>
    <scope>NUCLEOTIDE SEQUENCE [LARGE SCALE GENOMIC DNA]</scope>
    <source>
        <strain evidence="2 4">B9</strain>
    </source>
</reference>
<protein>
    <submittedName>
        <fullName evidence="2">Uncharacterized protein</fullName>
    </submittedName>
</protein>
<sequence>MDDHKDVLPLRIVAARFININEQVGLAELDRITESASRVIHKRYTILLAAFAVALLATAITLIPGLLLVASETPGADVALIVGLVCFALLMAVLSVWRSFQYGGLKASKPQKAVYADADDPAARNLERLFAVLQLESTPRAFYRFRNDTRRYVDERYFFGSLRAAHVSKSSALRDSLFGPTGFWFARELFLEADIDQLITSAKARPSRTGAPKTYDYTDAVMSLIEHPFVRSLQIGKRGNQKQIVALLEDWYHSRRRPAPSETQLSLYAKQILDVIAKNRATKS</sequence>
<evidence type="ECO:0000313" key="5">
    <source>
        <dbReference type="Proteomes" id="UP000276029"/>
    </source>
</evidence>
<evidence type="ECO:0000313" key="2">
    <source>
        <dbReference type="EMBL" id="BBE33083.1"/>
    </source>
</evidence>
<organism evidence="2 4">
    <name type="scientific">Sphingosinicella microcystinivorans</name>
    <dbReference type="NCBI Taxonomy" id="335406"/>
    <lineage>
        <taxon>Bacteria</taxon>
        <taxon>Pseudomonadati</taxon>
        <taxon>Pseudomonadota</taxon>
        <taxon>Alphaproteobacteria</taxon>
        <taxon>Sphingomonadales</taxon>
        <taxon>Sphingosinicellaceae</taxon>
        <taxon>Sphingosinicella</taxon>
    </lineage>
</organism>
<proteinExistence type="predicted"/>
<reference evidence="3 5" key="2">
    <citation type="submission" date="2018-10" db="EMBL/GenBank/DDBJ databases">
        <title>Genomic Encyclopedia of Type Strains, Phase IV (KMG-IV): sequencing the most valuable type-strain genomes for metagenomic binning, comparative biology and taxonomic classification.</title>
        <authorList>
            <person name="Goeker M."/>
        </authorList>
    </citation>
    <scope>NUCLEOTIDE SEQUENCE [LARGE SCALE GENOMIC DNA]</scope>
    <source>
        <strain evidence="3 5">DSM 19791</strain>
    </source>
</reference>
<evidence type="ECO:0000313" key="4">
    <source>
        <dbReference type="Proteomes" id="UP000275727"/>
    </source>
</evidence>
<dbReference type="Proteomes" id="UP000276029">
    <property type="component" value="Unassembled WGS sequence"/>
</dbReference>
<dbReference type="EMBL" id="AP018711">
    <property type="protein sequence ID" value="BBE33083.1"/>
    <property type="molecule type" value="Genomic_DNA"/>
</dbReference>